<dbReference type="Proteomes" id="UP000054886">
    <property type="component" value="Unassembled WGS sequence"/>
</dbReference>
<evidence type="ECO:0000256" key="3">
    <source>
        <dbReference type="ARBA" id="ARBA00010895"/>
    </source>
</evidence>
<evidence type="ECO:0000313" key="5">
    <source>
        <dbReference type="EMBL" id="KTA96422.1"/>
    </source>
</evidence>
<dbReference type="GO" id="GO:0005634">
    <property type="term" value="C:nucleus"/>
    <property type="evidence" value="ECO:0007669"/>
    <property type="project" value="TreeGrafter"/>
</dbReference>
<gene>
    <name evidence="5" type="ORF">AO440_003458</name>
</gene>
<dbReference type="GO" id="GO:0005739">
    <property type="term" value="C:mitochondrion"/>
    <property type="evidence" value="ECO:0007669"/>
    <property type="project" value="UniProtKB-SubCell"/>
</dbReference>
<accession>A0A0W0CJX5</accession>
<dbReference type="VEuPathDB" id="FungiDB:GWK60_K04675"/>
<proteinExistence type="inferred from homology"/>
<dbReference type="VEuPathDB" id="FungiDB:GVI51_K04675"/>
<dbReference type="PANTHER" id="PTHR13475:SF3">
    <property type="entry name" value="NEUGRIN"/>
    <property type="match status" value="1"/>
</dbReference>
<dbReference type="EMBL" id="LLZZ01000172">
    <property type="protein sequence ID" value="KTA96422.1"/>
    <property type="molecule type" value="Genomic_DNA"/>
</dbReference>
<dbReference type="VEuPathDB" id="FungiDB:B1J91_K04829g"/>
<comment type="function">
    <text evidence="1">Required for respiratory activity and maintenance and expression of the mitochondrial genome.</text>
</comment>
<comment type="caution">
    <text evidence="5">The sequence shown here is derived from an EMBL/GenBank/DDBJ whole genome shotgun (WGS) entry which is preliminary data.</text>
</comment>
<dbReference type="VEuPathDB" id="FungiDB:GW608_K04653"/>
<sequence length="207" mass="24370">MLIKVPTAVRFYSVKRTPIKPFKEVLKRIQPSNTELSEKSKKNNIPEWKKQIISVKKKIGNERWSPSKRLSREEIESVRLLKRSFANITNTELSERFKVSPEAIRRILKSNWEPNDEEWEKVQKRWQRRGERIKELYSNGGNISSNGHQVVENLVPHKKVIISSGRHMNTFDVIEKKVRSTKPTINSKDQKLKDKKLKLLEMSATKR</sequence>
<organism evidence="5 6">
    <name type="scientific">Candida glabrata</name>
    <name type="common">Yeast</name>
    <name type="synonym">Torulopsis glabrata</name>
    <dbReference type="NCBI Taxonomy" id="5478"/>
    <lineage>
        <taxon>Eukaryota</taxon>
        <taxon>Fungi</taxon>
        <taxon>Dikarya</taxon>
        <taxon>Ascomycota</taxon>
        <taxon>Saccharomycotina</taxon>
        <taxon>Saccharomycetes</taxon>
        <taxon>Saccharomycetales</taxon>
        <taxon>Saccharomycetaceae</taxon>
        <taxon>Nakaseomyces</taxon>
    </lineage>
</organism>
<dbReference type="Pfam" id="PF06413">
    <property type="entry name" value="Neugrin"/>
    <property type="match status" value="1"/>
</dbReference>
<evidence type="ECO:0000256" key="2">
    <source>
        <dbReference type="ARBA" id="ARBA00004173"/>
    </source>
</evidence>
<comment type="similarity">
    <text evidence="3">Belongs to the RRG9 family.</text>
</comment>
<evidence type="ECO:0000256" key="1">
    <source>
        <dbReference type="ARBA" id="ARBA00003548"/>
    </source>
</evidence>
<dbReference type="InterPro" id="IPR010487">
    <property type="entry name" value="NGRN/Rrg9"/>
</dbReference>
<dbReference type="AlphaFoldDB" id="A0A0W0CJX5"/>
<comment type="subcellular location">
    <subcellularLocation>
        <location evidence="2">Mitochondrion</location>
    </subcellularLocation>
</comment>
<reference evidence="5 6" key="1">
    <citation type="submission" date="2015-10" db="EMBL/GenBank/DDBJ databases">
        <title>Draft genomes sequences of Candida glabrata isolates 1A, 1B, 2A, 2B, 3A and 3B.</title>
        <authorList>
            <person name="Haavelsrud O.E."/>
            <person name="Gaustad P."/>
        </authorList>
    </citation>
    <scope>NUCLEOTIDE SEQUENCE [LARGE SCALE GENOMIC DNA]</scope>
    <source>
        <strain evidence="5">910700640</strain>
    </source>
</reference>
<evidence type="ECO:0000313" key="6">
    <source>
        <dbReference type="Proteomes" id="UP000054886"/>
    </source>
</evidence>
<evidence type="ECO:0000256" key="4">
    <source>
        <dbReference type="ARBA" id="ARBA00013566"/>
    </source>
</evidence>
<name>A0A0W0CJX5_CANGB</name>
<protein>
    <recommendedName>
        <fullName evidence="4">Required for respiratory growth protein 9, mitochondrial</fullName>
    </recommendedName>
</protein>
<dbReference type="VEuPathDB" id="FungiDB:CAGL0K04829g"/>
<dbReference type="PANTHER" id="PTHR13475">
    <property type="entry name" value="NEUGRIN"/>
    <property type="match status" value="1"/>
</dbReference>